<evidence type="ECO:0000256" key="1">
    <source>
        <dbReference type="ARBA" id="ARBA00001974"/>
    </source>
</evidence>
<keyword evidence="6" id="KW-1185">Reference proteome</keyword>
<dbReference type="GO" id="GO:0071949">
    <property type="term" value="F:FAD binding"/>
    <property type="evidence" value="ECO:0007669"/>
    <property type="project" value="InterPro"/>
</dbReference>
<dbReference type="Pfam" id="PF01494">
    <property type="entry name" value="FAD_binding_3"/>
    <property type="match status" value="1"/>
</dbReference>
<evidence type="ECO:0000256" key="2">
    <source>
        <dbReference type="ARBA" id="ARBA00022630"/>
    </source>
</evidence>
<name>A0A1H5PXY1_9ACTN</name>
<evidence type="ECO:0000259" key="4">
    <source>
        <dbReference type="Pfam" id="PF01494"/>
    </source>
</evidence>
<dbReference type="InterPro" id="IPR002938">
    <property type="entry name" value="FAD-bd"/>
</dbReference>
<reference evidence="6" key="1">
    <citation type="submission" date="2016-10" db="EMBL/GenBank/DDBJ databases">
        <authorList>
            <person name="Varghese N."/>
            <person name="Submissions S."/>
        </authorList>
    </citation>
    <scope>NUCLEOTIDE SEQUENCE [LARGE SCALE GENOMIC DNA]</scope>
    <source>
        <strain evidence="6">DSM 45237</strain>
    </source>
</reference>
<dbReference type="GO" id="GO:0016709">
    <property type="term" value="F:oxidoreductase activity, acting on paired donors, with incorporation or reduction of molecular oxygen, NAD(P)H as one donor, and incorporation of one atom of oxygen"/>
    <property type="evidence" value="ECO:0007669"/>
    <property type="project" value="UniProtKB-ARBA"/>
</dbReference>
<keyword evidence="2" id="KW-0285">Flavoprotein</keyword>
<dbReference type="PANTHER" id="PTHR43004">
    <property type="entry name" value="TRK SYSTEM POTASSIUM UPTAKE PROTEIN"/>
    <property type="match status" value="1"/>
</dbReference>
<dbReference type="OrthoDB" id="8670884at2"/>
<dbReference type="Gene3D" id="3.40.30.120">
    <property type="match status" value="1"/>
</dbReference>
<organism evidence="5 6">
    <name type="scientific">Jiangella alba</name>
    <dbReference type="NCBI Taxonomy" id="561176"/>
    <lineage>
        <taxon>Bacteria</taxon>
        <taxon>Bacillati</taxon>
        <taxon>Actinomycetota</taxon>
        <taxon>Actinomycetes</taxon>
        <taxon>Jiangellales</taxon>
        <taxon>Jiangellaceae</taxon>
        <taxon>Jiangella</taxon>
    </lineage>
</organism>
<dbReference type="SUPFAM" id="SSF51905">
    <property type="entry name" value="FAD/NAD(P)-binding domain"/>
    <property type="match status" value="1"/>
</dbReference>
<dbReference type="PANTHER" id="PTHR43004:SF19">
    <property type="entry name" value="BINDING MONOOXYGENASE, PUTATIVE (JCVI)-RELATED"/>
    <property type="match status" value="1"/>
</dbReference>
<dbReference type="AlphaFoldDB" id="A0A1H5PXY1"/>
<evidence type="ECO:0000313" key="5">
    <source>
        <dbReference type="EMBL" id="SEF18722.1"/>
    </source>
</evidence>
<evidence type="ECO:0000313" key="6">
    <source>
        <dbReference type="Proteomes" id="UP000181980"/>
    </source>
</evidence>
<comment type="cofactor">
    <cofactor evidence="1">
        <name>FAD</name>
        <dbReference type="ChEBI" id="CHEBI:57692"/>
    </cofactor>
</comment>
<dbReference type="Gene3D" id="3.30.9.10">
    <property type="entry name" value="D-Amino Acid Oxidase, subunit A, domain 2"/>
    <property type="match status" value="1"/>
</dbReference>
<gene>
    <name evidence="5" type="ORF">SAMN04488561_6791</name>
</gene>
<dbReference type="PRINTS" id="PR00420">
    <property type="entry name" value="RNGMNOXGNASE"/>
</dbReference>
<dbReference type="InterPro" id="IPR036188">
    <property type="entry name" value="FAD/NAD-bd_sf"/>
</dbReference>
<dbReference type="Gene3D" id="3.50.50.60">
    <property type="entry name" value="FAD/NAD(P)-binding domain"/>
    <property type="match status" value="1"/>
</dbReference>
<keyword evidence="5" id="KW-0503">Monooxygenase</keyword>
<keyword evidence="5" id="KW-0560">Oxidoreductase</keyword>
<protein>
    <submittedName>
        <fullName evidence="5">2,4-dichlorophenol 6-monooxygenase</fullName>
    </submittedName>
</protein>
<accession>A0A1H5PXY1</accession>
<evidence type="ECO:0000256" key="3">
    <source>
        <dbReference type="ARBA" id="ARBA00022827"/>
    </source>
</evidence>
<dbReference type="RefSeq" id="WP_069111500.1">
    <property type="nucleotide sequence ID" value="NZ_FNUC01000004.1"/>
</dbReference>
<dbReference type="Proteomes" id="UP000181980">
    <property type="component" value="Unassembled WGS sequence"/>
</dbReference>
<keyword evidence="3" id="KW-0274">FAD</keyword>
<dbReference type="EMBL" id="FNUC01000004">
    <property type="protein sequence ID" value="SEF18722.1"/>
    <property type="molecule type" value="Genomic_DNA"/>
</dbReference>
<proteinExistence type="predicted"/>
<dbReference type="Pfam" id="PF21274">
    <property type="entry name" value="Rng_hyd_C"/>
    <property type="match status" value="1"/>
</dbReference>
<dbReference type="STRING" id="561176.SAMN04488561_6791"/>
<sequence>MSDDLASSVDVPVLIVGGGPAGLTAALLLARSGVGSLVLERRSEAPRLPRAHLLNVRTMEVFDDIGIADRVYELGPQNERWHKVAWYTSLGGPTPLHGRKIGEVQAWGGGTDEARYRAASPQRFCNVPQIHLDRVLWDKAREILGDSVRAGQEVVDLRVNADDSAVVVARDLARGTTYEVSARYVIVADGGRTGAAALGIAMDGPQRMRTISSLYFTSDLSGYADPDALITHFINPRSHGRVGGVLQALGPGRYDASSPQWALALSGAAMTDAVASAPEVAARDLLGLPPDHHLEVHAISRWQYEAVVAREFRRGPVFLVGNAAHRHPPTGGLGLNCAVQDSANLAWKLAAVMSGWGHDALLDSYETERRPVAALYTAHAMENSNRHLPIAAAMGLSATMPEDEGWQQVAIWASDTEEGRRRRAEASAAVAENALDYSQLNIEVGYSYAAGALVPDGTPPPAGHQSSVTYVPTARPGHHLPHLWVTYDGSPISTHDLVAHDGLTLLVRDSAAGAWADALKTASPFLAAPLALAVVTSTAADTWAARSGTEEDGALLVRPDRHVAWRAATMPADPASALINAVAQVVDPDPGTAHEVDPLLERVNEAARVVIAHGRAATRGSTS</sequence>
<feature type="domain" description="FAD-binding" evidence="4">
    <location>
        <begin position="10"/>
        <end position="376"/>
    </location>
</feature>
<dbReference type="InterPro" id="IPR050641">
    <property type="entry name" value="RIFMO-like"/>
</dbReference>